<dbReference type="SUPFAM" id="SSF46785">
    <property type="entry name" value="Winged helix' DNA-binding domain"/>
    <property type="match status" value="1"/>
</dbReference>
<dbReference type="InterPro" id="IPR014710">
    <property type="entry name" value="RmlC-like_jellyroll"/>
</dbReference>
<keyword evidence="7" id="KW-1185">Reference proteome</keyword>
<dbReference type="GO" id="GO:0005829">
    <property type="term" value="C:cytosol"/>
    <property type="evidence" value="ECO:0007669"/>
    <property type="project" value="TreeGrafter"/>
</dbReference>
<dbReference type="Pfam" id="PF13545">
    <property type="entry name" value="HTH_Crp_2"/>
    <property type="match status" value="1"/>
</dbReference>
<dbReference type="RefSeq" id="WP_066978893.1">
    <property type="nucleotide sequence ID" value="NZ_LUUI01000076.1"/>
</dbReference>
<evidence type="ECO:0000313" key="6">
    <source>
        <dbReference type="EMBL" id="OAI18806.1"/>
    </source>
</evidence>
<evidence type="ECO:0000259" key="5">
    <source>
        <dbReference type="PROSITE" id="PS51063"/>
    </source>
</evidence>
<keyword evidence="2" id="KW-0238">DNA-binding</keyword>
<dbReference type="Gene3D" id="1.10.10.10">
    <property type="entry name" value="Winged helix-like DNA-binding domain superfamily/Winged helix DNA-binding domain"/>
    <property type="match status" value="1"/>
</dbReference>
<dbReference type="InterPro" id="IPR000595">
    <property type="entry name" value="cNMP-bd_dom"/>
</dbReference>
<evidence type="ECO:0000256" key="2">
    <source>
        <dbReference type="ARBA" id="ARBA00023125"/>
    </source>
</evidence>
<proteinExistence type="predicted"/>
<evidence type="ECO:0000256" key="1">
    <source>
        <dbReference type="ARBA" id="ARBA00023015"/>
    </source>
</evidence>
<dbReference type="PANTHER" id="PTHR24567">
    <property type="entry name" value="CRP FAMILY TRANSCRIPTIONAL REGULATORY PROTEIN"/>
    <property type="match status" value="1"/>
</dbReference>
<dbReference type="STRING" id="980561.A1359_04365"/>
<dbReference type="Gene3D" id="2.60.120.10">
    <property type="entry name" value="Jelly Rolls"/>
    <property type="match status" value="1"/>
</dbReference>
<feature type="domain" description="Cyclic nucleotide-binding" evidence="4">
    <location>
        <begin position="12"/>
        <end position="98"/>
    </location>
</feature>
<reference evidence="6 7" key="1">
    <citation type="submission" date="2016-03" db="EMBL/GenBank/DDBJ databases">
        <authorList>
            <person name="Ploux O."/>
        </authorList>
    </citation>
    <scope>NUCLEOTIDE SEQUENCE [LARGE SCALE GENOMIC DNA]</scope>
    <source>
        <strain evidence="6 7">R-45370</strain>
    </source>
</reference>
<gene>
    <name evidence="6" type="ORF">A1359_04365</name>
</gene>
<protein>
    <submittedName>
        <fullName evidence="6">Crp/Fnr family transcriptional regulator</fullName>
    </submittedName>
</protein>
<name>A0A177NL05_9GAMM</name>
<keyword evidence="1" id="KW-0805">Transcription regulation</keyword>
<dbReference type="PROSITE" id="PS51063">
    <property type="entry name" value="HTH_CRP_2"/>
    <property type="match status" value="1"/>
</dbReference>
<dbReference type="GO" id="GO:0003700">
    <property type="term" value="F:DNA-binding transcription factor activity"/>
    <property type="evidence" value="ECO:0007669"/>
    <property type="project" value="TreeGrafter"/>
</dbReference>
<dbReference type="InterPro" id="IPR036390">
    <property type="entry name" value="WH_DNA-bd_sf"/>
</dbReference>
<evidence type="ECO:0000313" key="7">
    <source>
        <dbReference type="Proteomes" id="UP000078476"/>
    </source>
</evidence>
<feature type="domain" description="HTH crp-type" evidence="5">
    <location>
        <begin position="151"/>
        <end position="217"/>
    </location>
</feature>
<dbReference type="Pfam" id="PF00027">
    <property type="entry name" value="cNMP_binding"/>
    <property type="match status" value="1"/>
</dbReference>
<organism evidence="6 7">
    <name type="scientific">Methylomonas lenta</name>
    <dbReference type="NCBI Taxonomy" id="980561"/>
    <lineage>
        <taxon>Bacteria</taxon>
        <taxon>Pseudomonadati</taxon>
        <taxon>Pseudomonadota</taxon>
        <taxon>Gammaproteobacteria</taxon>
        <taxon>Methylococcales</taxon>
        <taxon>Methylococcaceae</taxon>
        <taxon>Methylomonas</taxon>
    </lineage>
</organism>
<evidence type="ECO:0000259" key="4">
    <source>
        <dbReference type="PROSITE" id="PS50042"/>
    </source>
</evidence>
<dbReference type="OrthoDB" id="8969464at2"/>
<dbReference type="InterPro" id="IPR036388">
    <property type="entry name" value="WH-like_DNA-bd_sf"/>
</dbReference>
<dbReference type="CDD" id="cd00038">
    <property type="entry name" value="CAP_ED"/>
    <property type="match status" value="1"/>
</dbReference>
<dbReference type="SUPFAM" id="SSF51206">
    <property type="entry name" value="cAMP-binding domain-like"/>
    <property type="match status" value="1"/>
</dbReference>
<dbReference type="PROSITE" id="PS50042">
    <property type="entry name" value="CNMP_BINDING_3"/>
    <property type="match status" value="1"/>
</dbReference>
<dbReference type="InterPro" id="IPR050397">
    <property type="entry name" value="Env_Response_Regulators"/>
</dbReference>
<dbReference type="InterPro" id="IPR018490">
    <property type="entry name" value="cNMP-bd_dom_sf"/>
</dbReference>
<evidence type="ECO:0000256" key="3">
    <source>
        <dbReference type="ARBA" id="ARBA00023163"/>
    </source>
</evidence>
<sequence length="270" mass="30380">MTEIDNPRQNQLLAGLPKKNYAFVSSLMERVELSSGDILNEPGEALRYAYFPITGIISNLYFTEDGASSELGMIGHEGMLGISLFMGGETMPHQAVVVMPGYAYRLRKHRFEQEVNRLGGQRSGALHFILLRYTQALITYMTQIAACNRHHSIDQQLCRWLLLILDRQRDSQINLTQQSIATILGVRREGVTEAAGKLQQAGVIRYCRGRISVLDRAGLEAQSCECYQVIKTEFDRLLSIHPMPSPRLKPITTVYTQTNANNIRRHLASG</sequence>
<dbReference type="PANTHER" id="PTHR24567:SF74">
    <property type="entry name" value="HTH-TYPE TRANSCRIPTIONAL REGULATOR ARCR"/>
    <property type="match status" value="1"/>
</dbReference>
<dbReference type="InterPro" id="IPR012318">
    <property type="entry name" value="HTH_CRP"/>
</dbReference>
<comment type="caution">
    <text evidence="6">The sequence shown here is derived from an EMBL/GenBank/DDBJ whole genome shotgun (WGS) entry which is preliminary data.</text>
</comment>
<dbReference type="GO" id="GO:0003677">
    <property type="term" value="F:DNA binding"/>
    <property type="evidence" value="ECO:0007669"/>
    <property type="project" value="UniProtKB-KW"/>
</dbReference>
<dbReference type="Proteomes" id="UP000078476">
    <property type="component" value="Unassembled WGS sequence"/>
</dbReference>
<dbReference type="EMBL" id="LUUI01000076">
    <property type="protein sequence ID" value="OAI18806.1"/>
    <property type="molecule type" value="Genomic_DNA"/>
</dbReference>
<accession>A0A177NL05</accession>
<keyword evidence="3" id="KW-0804">Transcription</keyword>
<dbReference type="AlphaFoldDB" id="A0A177NL05"/>